<reference evidence="1 2" key="1">
    <citation type="submission" date="2014-02" db="EMBL/GenBank/DDBJ databases">
        <authorList>
            <person name="Sears C."/>
            <person name="Carroll K."/>
            <person name="Sack B.R."/>
            <person name="Qadri F."/>
            <person name="Myers L.L."/>
            <person name="Chung G.-T."/>
            <person name="Escheverria P."/>
            <person name="Fraser C.M."/>
            <person name="Sadzewicz L."/>
            <person name="Shefchek K.A."/>
            <person name="Tallon L."/>
            <person name="Das S.P."/>
            <person name="Daugherty S."/>
            <person name="Mongodin E.F."/>
        </authorList>
    </citation>
    <scope>NUCLEOTIDE SEQUENCE [LARGE SCALE GENOMIC DNA]</scope>
    <source>
        <strain evidence="1 2">3976T8</strain>
    </source>
</reference>
<protein>
    <recommendedName>
        <fullName evidence="3">DegT/DnrJ/EryC1/StrS aminotransferase family protein</fullName>
    </recommendedName>
</protein>
<evidence type="ECO:0008006" key="3">
    <source>
        <dbReference type="Google" id="ProtNLM"/>
    </source>
</evidence>
<dbReference type="Proteomes" id="UP000020938">
    <property type="component" value="Unassembled WGS sequence"/>
</dbReference>
<dbReference type="EMBL" id="JGDS01000044">
    <property type="protein sequence ID" value="EXZ74231.1"/>
    <property type="molecule type" value="Genomic_DNA"/>
</dbReference>
<sequence>MIGGEFDISLDRLPGNYDISFLQDGYLYSSGRAALYHILRYIKTYMKDIHTLMLPDYLCSSIITTALKVDFELVFYPLSDSFQLNYVKFPSIYRKNSVVLLINYFGLVSLSEQVSYLRGIDNEICIIEDNVQSFFSMWHSSESDFIFTSFRKTLPLPDGGWVKTSYHLDSPIARNTFSQYKIAGAILKGLRPYGCFDDSLYLNLLETGENQIDDNLNSKISDMTIYLFSGIDLRKVEVLRKRNADYLQNGLKSIGIELLIPLSEGCIPLALPVYLNDRDKIRKRLFEHEIYCPVHWPKCSSSFSLSKGEELYDHELSLVIDQRYGLEDMDRILTILEDSLYGR</sequence>
<dbReference type="RefSeq" id="WP_032585101.1">
    <property type="nucleotide sequence ID" value="NZ_JGDS01000044.1"/>
</dbReference>
<organism evidence="1 2">
    <name type="scientific">Bacteroides fragilis str. 3976T8</name>
    <dbReference type="NCBI Taxonomy" id="1339314"/>
    <lineage>
        <taxon>Bacteria</taxon>
        <taxon>Pseudomonadati</taxon>
        <taxon>Bacteroidota</taxon>
        <taxon>Bacteroidia</taxon>
        <taxon>Bacteroidales</taxon>
        <taxon>Bacteroidaceae</taxon>
        <taxon>Bacteroides</taxon>
    </lineage>
</organism>
<proteinExistence type="predicted"/>
<dbReference type="Gene3D" id="3.90.1150.10">
    <property type="entry name" value="Aspartate Aminotransferase, domain 1"/>
    <property type="match status" value="1"/>
</dbReference>
<evidence type="ECO:0000313" key="2">
    <source>
        <dbReference type="Proteomes" id="UP000020938"/>
    </source>
</evidence>
<evidence type="ECO:0000313" key="1">
    <source>
        <dbReference type="EMBL" id="EXZ74231.1"/>
    </source>
</evidence>
<dbReference type="InterPro" id="IPR015422">
    <property type="entry name" value="PyrdxlP-dep_Trfase_small"/>
</dbReference>
<dbReference type="AlphaFoldDB" id="A0A016EAX1"/>
<dbReference type="PATRIC" id="fig|1339314.3.peg.1729"/>
<name>A0A016EAX1_BACFG</name>
<dbReference type="InterPro" id="IPR015421">
    <property type="entry name" value="PyrdxlP-dep_Trfase_major"/>
</dbReference>
<accession>A0A016EAX1</accession>
<dbReference type="InterPro" id="IPR015424">
    <property type="entry name" value="PyrdxlP-dep_Trfase"/>
</dbReference>
<dbReference type="Gene3D" id="3.40.640.10">
    <property type="entry name" value="Type I PLP-dependent aspartate aminotransferase-like (Major domain)"/>
    <property type="match status" value="1"/>
</dbReference>
<comment type="caution">
    <text evidence="1">The sequence shown here is derived from an EMBL/GenBank/DDBJ whole genome shotgun (WGS) entry which is preliminary data.</text>
</comment>
<dbReference type="SUPFAM" id="SSF53383">
    <property type="entry name" value="PLP-dependent transferases"/>
    <property type="match status" value="1"/>
</dbReference>
<gene>
    <name evidence="1" type="ORF">M123_1513</name>
</gene>